<dbReference type="GO" id="GO:0033744">
    <property type="term" value="F:L-methionine:thioredoxin-disulfide S-oxidoreductase activity"/>
    <property type="evidence" value="ECO:0007669"/>
    <property type="project" value="RHEA"/>
</dbReference>
<feature type="domain" description="Peptide methionine sulphoxide reductase MsrA" evidence="5">
    <location>
        <begin position="43"/>
        <end position="194"/>
    </location>
</feature>
<evidence type="ECO:0000256" key="4">
    <source>
        <dbReference type="HAMAP-Rule" id="MF_01401"/>
    </source>
</evidence>
<evidence type="ECO:0000259" key="5">
    <source>
        <dbReference type="Pfam" id="PF01625"/>
    </source>
</evidence>
<evidence type="ECO:0000256" key="3">
    <source>
        <dbReference type="ARBA" id="ARBA00048782"/>
    </source>
</evidence>
<feature type="active site" evidence="4">
    <location>
        <position position="49"/>
    </location>
</feature>
<sequence length="215" mass="24346">MKKMIAVLTLITISCQSKEKKEELISENKEPVKMEVEKGLEVATFGGGCFWCTEAIFLELEGVKKVESGYIGGKTANPTYEEVSSGTTGHAEATQITFDPSKISFGELLEIFFATHDPTTLNRQGADVGTQYRSEVFYHNEAQKKITEDYIKLLNQENTFGKPVVTKVSVASKFYVAEDYHQNYYARNKEKSYCSYVITPKVEKVRKQFSEKLKK</sequence>
<comment type="catalytic activity">
    <reaction evidence="2 4">
        <text>L-methionyl-[protein] + [thioredoxin]-disulfide + H2O = L-methionyl-(S)-S-oxide-[protein] + [thioredoxin]-dithiol</text>
        <dbReference type="Rhea" id="RHEA:14217"/>
        <dbReference type="Rhea" id="RHEA-COMP:10698"/>
        <dbReference type="Rhea" id="RHEA-COMP:10700"/>
        <dbReference type="Rhea" id="RHEA-COMP:12313"/>
        <dbReference type="Rhea" id="RHEA-COMP:12315"/>
        <dbReference type="ChEBI" id="CHEBI:15377"/>
        <dbReference type="ChEBI" id="CHEBI:16044"/>
        <dbReference type="ChEBI" id="CHEBI:29950"/>
        <dbReference type="ChEBI" id="CHEBI:44120"/>
        <dbReference type="ChEBI" id="CHEBI:50058"/>
        <dbReference type="EC" id="1.8.4.11"/>
    </reaction>
</comment>
<dbReference type="SUPFAM" id="SSF55068">
    <property type="entry name" value="Peptide methionine sulfoxide reductase"/>
    <property type="match status" value="1"/>
</dbReference>
<protein>
    <recommendedName>
        <fullName evidence="4">Peptide methionine sulfoxide reductase MsrA</fullName>
        <shortName evidence="4">Protein-methionine-S-oxide reductase</shortName>
        <ecNumber evidence="4">1.8.4.11</ecNumber>
    </recommendedName>
    <alternativeName>
        <fullName evidence="4">Peptide-methionine (S)-S-oxide reductase</fullName>
        <shortName evidence="4">Peptide Met(O) reductase</shortName>
    </alternativeName>
</protein>
<dbReference type="NCBIfam" id="TIGR00401">
    <property type="entry name" value="msrA"/>
    <property type="match status" value="1"/>
</dbReference>
<evidence type="ECO:0000313" key="7">
    <source>
        <dbReference type="Proteomes" id="UP000271937"/>
    </source>
</evidence>
<keyword evidence="7" id="KW-1185">Reference proteome</keyword>
<dbReference type="GO" id="GO:0008113">
    <property type="term" value="F:peptide-methionine (S)-S-oxide reductase activity"/>
    <property type="evidence" value="ECO:0007669"/>
    <property type="project" value="UniProtKB-UniRule"/>
</dbReference>
<comment type="catalytic activity">
    <reaction evidence="3 4">
        <text>[thioredoxin]-disulfide + L-methionine + H2O = L-methionine (S)-S-oxide + [thioredoxin]-dithiol</text>
        <dbReference type="Rhea" id="RHEA:19993"/>
        <dbReference type="Rhea" id="RHEA-COMP:10698"/>
        <dbReference type="Rhea" id="RHEA-COMP:10700"/>
        <dbReference type="ChEBI" id="CHEBI:15377"/>
        <dbReference type="ChEBI" id="CHEBI:29950"/>
        <dbReference type="ChEBI" id="CHEBI:50058"/>
        <dbReference type="ChEBI" id="CHEBI:57844"/>
        <dbReference type="ChEBI" id="CHEBI:58772"/>
        <dbReference type="EC" id="1.8.4.11"/>
    </reaction>
</comment>
<proteinExistence type="inferred from homology"/>
<comment type="caution">
    <text evidence="6">The sequence shown here is derived from an EMBL/GenBank/DDBJ whole genome shotgun (WGS) entry which is preliminary data.</text>
</comment>
<dbReference type="EMBL" id="RQVR01000008">
    <property type="protein sequence ID" value="RRJ91475.1"/>
    <property type="molecule type" value="Genomic_DNA"/>
</dbReference>
<reference evidence="6 7" key="1">
    <citation type="submission" date="2018-11" db="EMBL/GenBank/DDBJ databases">
        <title>Flavobacterium sp. nov., YIM 102600 draft genome.</title>
        <authorList>
            <person name="Li G."/>
            <person name="Jiang Y."/>
        </authorList>
    </citation>
    <scope>NUCLEOTIDE SEQUENCE [LARGE SCALE GENOMIC DNA]</scope>
    <source>
        <strain evidence="6 7">YIM 102600</strain>
    </source>
</reference>
<dbReference type="PANTHER" id="PTHR43774:SF1">
    <property type="entry name" value="PEPTIDE METHIONINE SULFOXIDE REDUCTASE MSRA 2"/>
    <property type="match status" value="1"/>
</dbReference>
<accession>A0A3P3W8J3</accession>
<dbReference type="HAMAP" id="MF_01401">
    <property type="entry name" value="MsrA"/>
    <property type="match status" value="1"/>
</dbReference>
<dbReference type="Gene3D" id="3.30.1060.10">
    <property type="entry name" value="Peptide methionine sulphoxide reductase MsrA"/>
    <property type="match status" value="1"/>
</dbReference>
<keyword evidence="1 4" id="KW-0560">Oxidoreductase</keyword>
<evidence type="ECO:0000313" key="6">
    <source>
        <dbReference type="EMBL" id="RRJ91475.1"/>
    </source>
</evidence>
<dbReference type="AlphaFoldDB" id="A0A3P3W8J3"/>
<dbReference type="EC" id="1.8.4.11" evidence="4"/>
<dbReference type="Pfam" id="PF01625">
    <property type="entry name" value="PMSR"/>
    <property type="match status" value="1"/>
</dbReference>
<dbReference type="InterPro" id="IPR036509">
    <property type="entry name" value="Met_Sox_Rdtase_MsrA_sf"/>
</dbReference>
<dbReference type="InterPro" id="IPR002569">
    <property type="entry name" value="Met_Sox_Rdtase_MsrA_dom"/>
</dbReference>
<dbReference type="RefSeq" id="WP_125012709.1">
    <property type="nucleotide sequence ID" value="NZ_RQVR01000008.1"/>
</dbReference>
<dbReference type="Proteomes" id="UP000271937">
    <property type="component" value="Unassembled WGS sequence"/>
</dbReference>
<organism evidence="6 7">
    <name type="scientific">Flavobacterium macacae</name>
    <dbReference type="NCBI Taxonomy" id="2488993"/>
    <lineage>
        <taxon>Bacteria</taxon>
        <taxon>Pseudomonadati</taxon>
        <taxon>Bacteroidota</taxon>
        <taxon>Flavobacteriia</taxon>
        <taxon>Flavobacteriales</taxon>
        <taxon>Flavobacteriaceae</taxon>
        <taxon>Flavobacterium</taxon>
    </lineage>
</organism>
<dbReference type="OrthoDB" id="4174719at2"/>
<name>A0A3P3W8J3_9FLAO</name>
<evidence type="ECO:0000256" key="2">
    <source>
        <dbReference type="ARBA" id="ARBA00047806"/>
    </source>
</evidence>
<comment type="function">
    <text evidence="4">Has an important function as a repair enzyme for proteins that have been inactivated by oxidation. Catalyzes the reversible oxidation-reduction of methionine sulfoxide in proteins to methionine.</text>
</comment>
<evidence type="ECO:0000256" key="1">
    <source>
        <dbReference type="ARBA" id="ARBA00023002"/>
    </source>
</evidence>
<comment type="similarity">
    <text evidence="4">Belongs to the MsrA Met sulfoxide reductase family.</text>
</comment>
<dbReference type="PROSITE" id="PS51257">
    <property type="entry name" value="PROKAR_LIPOPROTEIN"/>
    <property type="match status" value="1"/>
</dbReference>
<dbReference type="PANTHER" id="PTHR43774">
    <property type="entry name" value="PEPTIDE METHIONINE SULFOXIDE REDUCTASE"/>
    <property type="match status" value="1"/>
</dbReference>
<gene>
    <name evidence="4 6" type="primary">msrA</name>
    <name evidence="6" type="ORF">EG849_08520</name>
</gene>